<evidence type="ECO:0000256" key="6">
    <source>
        <dbReference type="ARBA" id="ARBA00038291"/>
    </source>
</evidence>
<dbReference type="InterPro" id="IPR036085">
    <property type="entry name" value="PAZ_dom_sf"/>
</dbReference>
<dbReference type="OrthoDB" id="445936at2759"/>
<dbReference type="InterPro" id="IPR003165">
    <property type="entry name" value="Piwi"/>
</dbReference>
<gene>
    <name evidence="9" type="primary">110680865</name>
</gene>
<dbReference type="CDD" id="cd02845">
    <property type="entry name" value="PAZ_piwi_like"/>
    <property type="match status" value="1"/>
</dbReference>
<comment type="similarity">
    <text evidence="6">Belongs to the argonaute family. Piwi subfamily.</text>
</comment>
<evidence type="ECO:0000256" key="5">
    <source>
        <dbReference type="ARBA" id="ARBA00023158"/>
    </source>
</evidence>
<accession>A0A903VE23</accession>
<name>A0A903VE23_AEDAE</name>
<dbReference type="PROSITE" id="PS50822">
    <property type="entry name" value="PIWI"/>
    <property type="match status" value="1"/>
</dbReference>
<dbReference type="SMART" id="SM00949">
    <property type="entry name" value="PAZ"/>
    <property type="match status" value="1"/>
</dbReference>
<dbReference type="PROSITE" id="PS50821">
    <property type="entry name" value="PAZ"/>
    <property type="match status" value="1"/>
</dbReference>
<dbReference type="InterPro" id="IPR012337">
    <property type="entry name" value="RNaseH-like_sf"/>
</dbReference>
<dbReference type="InterPro" id="IPR036397">
    <property type="entry name" value="RNaseH_sf"/>
</dbReference>
<dbReference type="Gene3D" id="3.30.420.10">
    <property type="entry name" value="Ribonuclease H-like superfamily/Ribonuclease H"/>
    <property type="match status" value="1"/>
</dbReference>
<reference evidence="9" key="2">
    <citation type="submission" date="2022-10" db="UniProtKB">
        <authorList>
            <consortium name="EnsemblMetazoa"/>
        </authorList>
    </citation>
    <scope>IDENTIFICATION</scope>
    <source>
        <strain evidence="9">LVP_AGWG</strain>
    </source>
</reference>
<dbReference type="Pfam" id="PF02170">
    <property type="entry name" value="PAZ"/>
    <property type="match status" value="1"/>
</dbReference>
<evidence type="ECO:0000259" key="7">
    <source>
        <dbReference type="PROSITE" id="PS50821"/>
    </source>
</evidence>
<organism evidence="9 10">
    <name type="scientific">Aedes aegypti</name>
    <name type="common">Yellowfever mosquito</name>
    <name type="synonym">Culex aegypti</name>
    <dbReference type="NCBI Taxonomy" id="7159"/>
    <lineage>
        <taxon>Eukaryota</taxon>
        <taxon>Metazoa</taxon>
        <taxon>Ecdysozoa</taxon>
        <taxon>Arthropoda</taxon>
        <taxon>Hexapoda</taxon>
        <taxon>Insecta</taxon>
        <taxon>Pterygota</taxon>
        <taxon>Neoptera</taxon>
        <taxon>Endopterygota</taxon>
        <taxon>Diptera</taxon>
        <taxon>Nematocera</taxon>
        <taxon>Culicoidea</taxon>
        <taxon>Culicidae</taxon>
        <taxon>Culicinae</taxon>
        <taxon>Aedini</taxon>
        <taxon>Aedes</taxon>
        <taxon>Stegomyia</taxon>
    </lineage>
</organism>
<keyword evidence="10" id="KW-1185">Reference proteome</keyword>
<keyword evidence="5" id="KW-0943">RNA-mediated gene silencing</keyword>
<reference evidence="10" key="1">
    <citation type="submission" date="2017-06" db="EMBL/GenBank/DDBJ databases">
        <title>Aedes aegypti genome working group (AGWG) sequencing and assembly.</title>
        <authorList>
            <consortium name="Aedes aegypti Genome Working Group (AGWG)"/>
            <person name="Matthews B.J."/>
        </authorList>
    </citation>
    <scope>NUCLEOTIDE SEQUENCE [LARGE SCALE GENOMIC DNA]</scope>
    <source>
        <strain evidence="10">LVP_AGWG</strain>
    </source>
</reference>
<protein>
    <recommendedName>
        <fullName evidence="11">PIWI</fullName>
    </recommendedName>
</protein>
<dbReference type="SMART" id="SM00950">
    <property type="entry name" value="Piwi"/>
    <property type="match status" value="1"/>
</dbReference>
<dbReference type="AlphaFoldDB" id="A0A903VE23"/>
<dbReference type="PANTHER" id="PTHR22891">
    <property type="entry name" value="EUKARYOTIC TRANSLATION INITIATION FACTOR 2C"/>
    <property type="match status" value="1"/>
</dbReference>
<evidence type="ECO:0000256" key="4">
    <source>
        <dbReference type="ARBA" id="ARBA00022884"/>
    </source>
</evidence>
<keyword evidence="4" id="KW-0694">RNA-binding</keyword>
<feature type="domain" description="PAZ" evidence="7">
    <location>
        <begin position="69"/>
        <end position="179"/>
    </location>
</feature>
<keyword evidence="3" id="KW-0963">Cytoplasm</keyword>
<dbReference type="GO" id="GO:0035194">
    <property type="term" value="P:regulatory ncRNA-mediated post-transcriptional gene silencing"/>
    <property type="evidence" value="ECO:0007669"/>
    <property type="project" value="UniProtKB-ARBA"/>
</dbReference>
<dbReference type="SUPFAM" id="SSF101690">
    <property type="entry name" value="PAZ domain"/>
    <property type="match status" value="1"/>
</dbReference>
<dbReference type="GO" id="GO:0034587">
    <property type="term" value="P:piRNA processing"/>
    <property type="evidence" value="ECO:0007669"/>
    <property type="project" value="UniProtKB-ARBA"/>
</dbReference>
<dbReference type="Proteomes" id="UP000008820">
    <property type="component" value="Unassembled WGS sequence"/>
</dbReference>
<comment type="subcellular location">
    <subcellularLocation>
        <location evidence="1">Cytoplasm</location>
    </subcellularLocation>
</comment>
<dbReference type="EnsemblMetazoa" id="AAEL021425-RA">
    <property type="protein sequence ID" value="AAEL021425-PA"/>
    <property type="gene ID" value="AAEL021425"/>
</dbReference>
<evidence type="ECO:0000256" key="1">
    <source>
        <dbReference type="ARBA" id="ARBA00004496"/>
    </source>
</evidence>
<sequence length="617" mass="71037">MIYNLINRKAMGGLNLQLIGRNFFDPAAKVTVSQYGIELYPGYVTSIRQHENDVLMCAELTHRVMRTDTCYTLMKQCMNHGGNWKDNFKRMILGSVVMATYGSNRTYTINDVEYSTTAESSFQTSNGQISFVQYFRERYNIIIRDPRQPMLVSRSKSKDIRAGLPELIYLVPELVRATGITDEMRRNFNLMRTLADHTRLTPDKRIERLEVFNRRLQDSKESTEIFQFWKTELDRRLVEVPARVLQPETIFFHPEQPNYAVAAGEMAEWQMAFRNNPMYHSVALTKWFAVVPKGSERLITDFMQCLRQAARGIALNSIVQRDPQMIMCVVTNDKADRYAAIKKKCCVDRAVATQVIKTRTITPKGAWWYSLDPEESSELYYGNWIDVCHDTRDKSKSYGALVASMYGAGCRHPKYFSTVNHHSNGEELSNFMAQNIIKAVHSYRADFGNALPERIIVYRDGVGEGQLKYVYDHEVNAIKEKLLLACKDRREAARLTFFVVNKRINTRLFHQKRNPVPGTIVDDVITLPERNDFYLVSQSVRQGTVSPTSYNILKDESGLNADKLQLYTFKQTHMYYNWSGTVGVPAVCQYAHKLAALAGQHLHQAPNSLLEKKLYYL</sequence>
<dbReference type="GO" id="GO:0043186">
    <property type="term" value="C:P granule"/>
    <property type="evidence" value="ECO:0007669"/>
    <property type="project" value="UniProtKB-ARBA"/>
</dbReference>
<dbReference type="GO" id="GO:0004521">
    <property type="term" value="F:RNA endonuclease activity"/>
    <property type="evidence" value="ECO:0007669"/>
    <property type="project" value="UniProtKB-ARBA"/>
</dbReference>
<evidence type="ECO:0000259" key="8">
    <source>
        <dbReference type="PROSITE" id="PS50822"/>
    </source>
</evidence>
<dbReference type="CDD" id="cd04658">
    <property type="entry name" value="Piwi_piwi-like_Euk"/>
    <property type="match status" value="1"/>
</dbReference>
<dbReference type="FunFam" id="2.170.260.10:FF:000003">
    <property type="entry name" value="Piwi-like RNA-mediated gene silencing 2"/>
    <property type="match status" value="1"/>
</dbReference>
<evidence type="ECO:0000256" key="2">
    <source>
        <dbReference type="ARBA" id="ARBA00022473"/>
    </source>
</evidence>
<dbReference type="Gene3D" id="3.40.50.2300">
    <property type="match status" value="1"/>
</dbReference>
<evidence type="ECO:0000256" key="3">
    <source>
        <dbReference type="ARBA" id="ARBA00022490"/>
    </source>
</evidence>
<dbReference type="GO" id="GO:0061157">
    <property type="term" value="P:mRNA destabilization"/>
    <property type="evidence" value="ECO:0007669"/>
    <property type="project" value="UniProtKB-ARBA"/>
</dbReference>
<feature type="domain" description="Piwi" evidence="8">
    <location>
        <begin position="325"/>
        <end position="603"/>
    </location>
</feature>
<proteinExistence type="inferred from homology"/>
<evidence type="ECO:0000313" key="9">
    <source>
        <dbReference type="EnsemblMetazoa" id="AAEL021425-PA"/>
    </source>
</evidence>
<dbReference type="Pfam" id="PF02171">
    <property type="entry name" value="Piwi"/>
    <property type="match status" value="1"/>
</dbReference>
<keyword evidence="2" id="KW-0217">Developmental protein</keyword>
<evidence type="ECO:0008006" key="11">
    <source>
        <dbReference type="Google" id="ProtNLM"/>
    </source>
</evidence>
<dbReference type="Gene3D" id="2.170.260.10">
    <property type="entry name" value="paz domain"/>
    <property type="match status" value="1"/>
</dbReference>
<dbReference type="SUPFAM" id="SSF53098">
    <property type="entry name" value="Ribonuclease H-like"/>
    <property type="match status" value="1"/>
</dbReference>
<dbReference type="InterPro" id="IPR003100">
    <property type="entry name" value="PAZ_dom"/>
</dbReference>
<dbReference type="GO" id="GO:0003723">
    <property type="term" value="F:RNA binding"/>
    <property type="evidence" value="ECO:0007669"/>
    <property type="project" value="UniProtKB-KW"/>
</dbReference>
<evidence type="ECO:0000313" key="10">
    <source>
        <dbReference type="Proteomes" id="UP000008820"/>
    </source>
</evidence>